<comment type="similarity">
    <text evidence="2">Belongs to the EamA transporter family.</text>
</comment>
<protein>
    <submittedName>
        <fullName evidence="10">Putative chloramphenical resistance permease RarD</fullName>
    </submittedName>
</protein>
<dbReference type="GO" id="GO:0005886">
    <property type="term" value="C:plasma membrane"/>
    <property type="evidence" value="ECO:0007669"/>
    <property type="project" value="UniProtKB-SubCell"/>
</dbReference>
<comment type="subcellular location">
    <subcellularLocation>
        <location evidence="1">Cell membrane</location>
        <topology evidence="1">Multi-pass membrane protein</topology>
    </subcellularLocation>
</comment>
<dbReference type="EMBL" id="LR134327">
    <property type="protein sequence ID" value="VEF44046.1"/>
    <property type="molecule type" value="Genomic_DNA"/>
</dbReference>
<feature type="transmembrane region" description="Helical" evidence="8">
    <location>
        <begin position="274"/>
        <end position="292"/>
    </location>
</feature>
<proteinExistence type="inferred from homology"/>
<feature type="transmembrane region" description="Helical" evidence="8">
    <location>
        <begin position="41"/>
        <end position="64"/>
    </location>
</feature>
<dbReference type="NCBIfam" id="TIGR00688">
    <property type="entry name" value="rarD"/>
    <property type="match status" value="1"/>
</dbReference>
<keyword evidence="6 8" id="KW-1133">Transmembrane helix</keyword>
<evidence type="ECO:0000256" key="1">
    <source>
        <dbReference type="ARBA" id="ARBA00004651"/>
    </source>
</evidence>
<dbReference type="SUPFAM" id="SSF103481">
    <property type="entry name" value="Multidrug resistance efflux transporter EmrE"/>
    <property type="match status" value="2"/>
</dbReference>
<dbReference type="OrthoDB" id="3250831at2"/>
<feature type="transmembrane region" description="Helical" evidence="8">
    <location>
        <begin position="76"/>
        <end position="96"/>
    </location>
</feature>
<evidence type="ECO:0000313" key="10">
    <source>
        <dbReference type="EMBL" id="VEF44046.1"/>
    </source>
</evidence>
<accession>A0A3S4U0N6</accession>
<dbReference type="RefSeq" id="WP_050332831.1">
    <property type="nucleotide sequence ID" value="NZ_AEWB02000015.1"/>
</dbReference>
<evidence type="ECO:0000256" key="2">
    <source>
        <dbReference type="ARBA" id="ARBA00007362"/>
    </source>
</evidence>
<evidence type="ECO:0000256" key="6">
    <source>
        <dbReference type="ARBA" id="ARBA00022989"/>
    </source>
</evidence>
<dbReference type="InterPro" id="IPR000620">
    <property type="entry name" value="EamA_dom"/>
</dbReference>
<evidence type="ECO:0000256" key="4">
    <source>
        <dbReference type="ARBA" id="ARBA00022475"/>
    </source>
</evidence>
<name>A0A3S4U0N6_AGGAP</name>
<dbReference type="GeneID" id="49636175"/>
<gene>
    <name evidence="10" type="primary">rarD</name>
    <name evidence="10" type="ORF">NCTC5906_01775</name>
</gene>
<sequence>MQPISKGVWLCILSQSLFGIMYLFSAWMLPLSGTDVFVLRMIGSLFAILAILLPIMGLVGLKTFIRNELGSSWKRWLIFLMGSALAGSQFWLFMWAPVNGEGVNVAVGYFLFPLVMAFGGYLWFKERLTLLQKMALFLAALGVAHELWATQTFSWTSLWVCLGYPPYYLSRRAMKTPALQGLTLDIIFISIPCFIYLAFQPNVTDIIVSDSRYWLLVPLLGLISAVSVTANLKSALLLPVSLFSMMSYLEPSLLFLFAIWFLHTPVNESAYLTYFFIWSGLLLLMLNSAYAWRANQRLRHA</sequence>
<keyword evidence="4" id="KW-1003">Cell membrane</keyword>
<feature type="transmembrane region" description="Helical" evidence="8">
    <location>
        <begin position="211"/>
        <end position="230"/>
    </location>
</feature>
<evidence type="ECO:0000259" key="9">
    <source>
        <dbReference type="Pfam" id="PF00892"/>
    </source>
</evidence>
<dbReference type="Proteomes" id="UP000272690">
    <property type="component" value="Chromosome"/>
</dbReference>
<organism evidence="10 11">
    <name type="scientific">Aggregatibacter aphrophilus ATCC 33389</name>
    <dbReference type="NCBI Taxonomy" id="985008"/>
    <lineage>
        <taxon>Bacteria</taxon>
        <taxon>Pseudomonadati</taxon>
        <taxon>Pseudomonadota</taxon>
        <taxon>Gammaproteobacteria</taxon>
        <taxon>Pasteurellales</taxon>
        <taxon>Pasteurellaceae</taxon>
        <taxon>Aggregatibacter</taxon>
    </lineage>
</organism>
<dbReference type="Pfam" id="PF00892">
    <property type="entry name" value="EamA"/>
    <property type="match status" value="1"/>
</dbReference>
<evidence type="ECO:0000256" key="3">
    <source>
        <dbReference type="ARBA" id="ARBA00022448"/>
    </source>
</evidence>
<keyword evidence="7 8" id="KW-0472">Membrane</keyword>
<dbReference type="InterPro" id="IPR037185">
    <property type="entry name" value="EmrE-like"/>
</dbReference>
<feature type="domain" description="EamA" evidence="9">
    <location>
        <begin position="6"/>
        <end position="144"/>
    </location>
</feature>
<dbReference type="AlphaFoldDB" id="A0A3S4U0N6"/>
<dbReference type="InterPro" id="IPR004626">
    <property type="entry name" value="RarD"/>
</dbReference>
<evidence type="ECO:0000256" key="5">
    <source>
        <dbReference type="ARBA" id="ARBA00022692"/>
    </source>
</evidence>
<keyword evidence="5 8" id="KW-0812">Transmembrane</keyword>
<feature type="transmembrane region" description="Helical" evidence="8">
    <location>
        <begin position="7"/>
        <end position="29"/>
    </location>
</feature>
<feature type="transmembrane region" description="Helical" evidence="8">
    <location>
        <begin position="242"/>
        <end position="262"/>
    </location>
</feature>
<evidence type="ECO:0000256" key="7">
    <source>
        <dbReference type="ARBA" id="ARBA00023136"/>
    </source>
</evidence>
<keyword evidence="3" id="KW-0813">Transport</keyword>
<feature type="transmembrane region" description="Helical" evidence="8">
    <location>
        <begin position="102"/>
        <end position="123"/>
    </location>
</feature>
<feature type="transmembrane region" description="Helical" evidence="8">
    <location>
        <begin position="182"/>
        <end position="199"/>
    </location>
</feature>
<reference evidence="10 11" key="1">
    <citation type="submission" date="2018-12" db="EMBL/GenBank/DDBJ databases">
        <authorList>
            <consortium name="Pathogen Informatics"/>
        </authorList>
    </citation>
    <scope>NUCLEOTIDE SEQUENCE [LARGE SCALE GENOMIC DNA]</scope>
    <source>
        <strain evidence="10 11">NCTC5906</strain>
    </source>
</reference>
<evidence type="ECO:0000313" key="11">
    <source>
        <dbReference type="Proteomes" id="UP000272690"/>
    </source>
</evidence>
<evidence type="ECO:0000256" key="8">
    <source>
        <dbReference type="SAM" id="Phobius"/>
    </source>
</evidence>